<dbReference type="SUPFAM" id="SSF55008">
    <property type="entry name" value="HMA, heavy metal-associated domain"/>
    <property type="match status" value="1"/>
</dbReference>
<dbReference type="InterPro" id="IPR006121">
    <property type="entry name" value="HMA_dom"/>
</dbReference>
<dbReference type="EMBL" id="WUMV01000007">
    <property type="protein sequence ID" value="MXN66160.1"/>
    <property type="molecule type" value="Genomic_DNA"/>
</dbReference>
<dbReference type="RefSeq" id="WP_160776412.1">
    <property type="nucleotide sequence ID" value="NZ_WUMV01000007.1"/>
</dbReference>
<evidence type="ECO:0000313" key="3">
    <source>
        <dbReference type="Proteomes" id="UP000433101"/>
    </source>
</evidence>
<dbReference type="InterPro" id="IPR036163">
    <property type="entry name" value="HMA_dom_sf"/>
</dbReference>
<reference evidence="2 3" key="1">
    <citation type="submission" date="2019-12" db="EMBL/GenBank/DDBJ databases">
        <authorList>
            <person name="Li M."/>
        </authorList>
    </citation>
    <scope>NUCLEOTIDE SEQUENCE [LARGE SCALE GENOMIC DNA]</scope>
    <source>
        <strain evidence="2 3">GBMRC 2046</strain>
    </source>
</reference>
<gene>
    <name evidence="2" type="ORF">GR183_14690</name>
</gene>
<comment type="caution">
    <text evidence="2">The sequence shown here is derived from an EMBL/GenBank/DDBJ whole genome shotgun (WGS) entry which is preliminary data.</text>
</comment>
<dbReference type="GO" id="GO:0046872">
    <property type="term" value="F:metal ion binding"/>
    <property type="evidence" value="ECO:0007669"/>
    <property type="project" value="InterPro"/>
</dbReference>
<protein>
    <recommendedName>
        <fullName evidence="1">HMA domain-containing protein</fullName>
    </recommendedName>
</protein>
<evidence type="ECO:0000313" key="2">
    <source>
        <dbReference type="EMBL" id="MXN66160.1"/>
    </source>
</evidence>
<name>A0A7X3LW48_9HYPH</name>
<sequence>MKSITFNVDGMSCEKCIRSVEKAVAGVDPQAGVSVDLATGAVSLTTDRDAAEFVTAIEDAGYDVESRP</sequence>
<dbReference type="Gene3D" id="3.30.70.100">
    <property type="match status" value="1"/>
</dbReference>
<proteinExistence type="predicted"/>
<dbReference type="AlphaFoldDB" id="A0A7X3LW48"/>
<keyword evidence="3" id="KW-1185">Reference proteome</keyword>
<dbReference type="PROSITE" id="PS50846">
    <property type="entry name" value="HMA_2"/>
    <property type="match status" value="1"/>
</dbReference>
<feature type="domain" description="HMA" evidence="1">
    <location>
        <begin position="2"/>
        <end position="65"/>
    </location>
</feature>
<evidence type="ECO:0000259" key="1">
    <source>
        <dbReference type="PROSITE" id="PS50846"/>
    </source>
</evidence>
<accession>A0A7X3LW48</accession>
<dbReference type="Proteomes" id="UP000433101">
    <property type="component" value="Unassembled WGS sequence"/>
</dbReference>
<dbReference type="Pfam" id="PF00403">
    <property type="entry name" value="HMA"/>
    <property type="match status" value="1"/>
</dbReference>
<organism evidence="2 3">
    <name type="scientific">Stappia sediminis</name>
    <dbReference type="NCBI Taxonomy" id="2692190"/>
    <lineage>
        <taxon>Bacteria</taxon>
        <taxon>Pseudomonadati</taxon>
        <taxon>Pseudomonadota</taxon>
        <taxon>Alphaproteobacteria</taxon>
        <taxon>Hyphomicrobiales</taxon>
        <taxon>Stappiaceae</taxon>
        <taxon>Stappia</taxon>
    </lineage>
</organism>
<dbReference type="CDD" id="cd00371">
    <property type="entry name" value="HMA"/>
    <property type="match status" value="1"/>
</dbReference>